<dbReference type="Proteomes" id="UP001198182">
    <property type="component" value="Unassembled WGS sequence"/>
</dbReference>
<organism evidence="2 3">
    <name type="scientific">Hominifimenecus microfluidus</name>
    <dbReference type="NCBI Taxonomy" id="2885348"/>
    <lineage>
        <taxon>Bacteria</taxon>
        <taxon>Bacillati</taxon>
        <taxon>Bacillota</taxon>
        <taxon>Clostridia</taxon>
        <taxon>Lachnospirales</taxon>
        <taxon>Lachnospiraceae</taxon>
        <taxon>Hominifimenecus</taxon>
    </lineage>
</organism>
<dbReference type="PANTHER" id="PTHR34825">
    <property type="entry name" value="CONSERVED PROTEIN, WITH A WEAK D-GALACTARATE DEHYDRATASE/ALTRONATE HYDROLASE DOMAIN"/>
    <property type="match status" value="1"/>
</dbReference>
<feature type="domain" description="AAA-ATPase-like" evidence="1">
    <location>
        <begin position="17"/>
        <end position="208"/>
    </location>
</feature>
<dbReference type="RefSeq" id="WP_308454165.1">
    <property type="nucleotide sequence ID" value="NZ_JAJEQR010000034.1"/>
</dbReference>
<evidence type="ECO:0000313" key="2">
    <source>
        <dbReference type="EMBL" id="MCC2231645.1"/>
    </source>
</evidence>
<dbReference type="AlphaFoldDB" id="A0AAE3EBW9"/>
<comment type="caution">
    <text evidence="2">The sequence shown here is derived from an EMBL/GenBank/DDBJ whole genome shotgun (WGS) entry which is preliminary data.</text>
</comment>
<dbReference type="InterPro" id="IPR027417">
    <property type="entry name" value="P-loop_NTPase"/>
</dbReference>
<protein>
    <submittedName>
        <fullName evidence="2">AAA family ATPase</fullName>
    </submittedName>
</protein>
<dbReference type="PANTHER" id="PTHR34825:SF1">
    <property type="entry name" value="AAA-ATPASE-LIKE DOMAIN-CONTAINING PROTEIN"/>
    <property type="match status" value="1"/>
</dbReference>
<reference evidence="2" key="1">
    <citation type="submission" date="2021-10" db="EMBL/GenBank/DDBJ databases">
        <title>Anaerobic single-cell dispensing facilitates the cultivation of human gut bacteria.</title>
        <authorList>
            <person name="Afrizal A."/>
        </authorList>
    </citation>
    <scope>NUCLEOTIDE SEQUENCE</scope>
    <source>
        <strain evidence="2">CLA-AA-H215</strain>
    </source>
</reference>
<evidence type="ECO:0000313" key="3">
    <source>
        <dbReference type="Proteomes" id="UP001198182"/>
    </source>
</evidence>
<name>A0AAE3EBW9_9FIRM</name>
<dbReference type="Pfam" id="PF09820">
    <property type="entry name" value="AAA-ATPase_like"/>
    <property type="match status" value="1"/>
</dbReference>
<accession>A0AAE3EBW9</accession>
<dbReference type="SUPFAM" id="SSF52540">
    <property type="entry name" value="P-loop containing nucleoside triphosphate hydrolases"/>
    <property type="match status" value="1"/>
</dbReference>
<gene>
    <name evidence="2" type="ORF">LKD81_11665</name>
</gene>
<proteinExistence type="predicted"/>
<keyword evidence="3" id="KW-1185">Reference proteome</keyword>
<dbReference type="EMBL" id="JAJEQR010000034">
    <property type="protein sequence ID" value="MCC2231645.1"/>
    <property type="molecule type" value="Genomic_DNA"/>
</dbReference>
<dbReference type="InterPro" id="IPR018631">
    <property type="entry name" value="AAA-ATPase-like_dom"/>
</dbReference>
<evidence type="ECO:0000259" key="1">
    <source>
        <dbReference type="Pfam" id="PF09820"/>
    </source>
</evidence>
<sequence>MGRFVNPDNSAFQVALNSKIYVDKTGLIAYANSVLDTSDAYICSSRPRRFGKSYAANMLSAYYSRGASSEEMFAGLEISKATDFRTHLNQYDVIHIDIQWFLSNCREASGVVPFIEKSVLNELREIYPDAVSPEVVSLSDGLSLVKEETGQKFVIIIDEWDVLIREEAVSRKVQEEYINFLRSLFKGTEPTKYIQLAYLTGILPIRKEKTQSALNNFDEFTMLGASDLAPYIGFTEDEVRRLADEYHRDFAEVKRWYDGYLLRDCQVYNPRAVVSVMLKGEFKSYWSETASYKALVPLINMNYDGLKNAIIEMLSGASVRVNTATFSNDTRNIQCKDDVLTYMIHLGYLGYDQTQRTAFVPNEEIRQELTMAVESRQWNEMLMFWQESENLLNATLDMDSEAVAAQIEKIHNEYVSVIQYNNENSLSSVLAIAYLSAMPYYFKPVRELPTGRGFADFVYIPKPEYRSDYPALIIELKWNRKAQTAMDQIRERNYPLSILPYTGDILLVAISYDKTGKEHSCRIEQMEK</sequence>